<organism evidence="3 4">
    <name type="scientific">Paenibacillus thalictri</name>
    <dbReference type="NCBI Taxonomy" id="2527873"/>
    <lineage>
        <taxon>Bacteria</taxon>
        <taxon>Bacillati</taxon>
        <taxon>Bacillota</taxon>
        <taxon>Bacilli</taxon>
        <taxon>Bacillales</taxon>
        <taxon>Paenibacillaceae</taxon>
        <taxon>Paenibacillus</taxon>
    </lineage>
</organism>
<dbReference type="OrthoDB" id="411361at2"/>
<protein>
    <submittedName>
        <fullName evidence="3">DUF4430 domain-containing protein</fullName>
    </submittedName>
</protein>
<feature type="domain" description="SLH" evidence="2">
    <location>
        <begin position="1703"/>
        <end position="1762"/>
    </location>
</feature>
<dbReference type="Pfam" id="PF00432">
    <property type="entry name" value="Prenyltrans"/>
    <property type="match status" value="1"/>
</dbReference>
<evidence type="ECO:0000313" key="3">
    <source>
        <dbReference type="EMBL" id="TBL71022.1"/>
    </source>
</evidence>
<dbReference type="InterPro" id="IPR001119">
    <property type="entry name" value="SLH_dom"/>
</dbReference>
<dbReference type="PANTHER" id="PTHR10559">
    <property type="entry name" value="TRANSCOBALAMIN-1/GASTRIC INTRINSIC FACTOR"/>
    <property type="match status" value="1"/>
</dbReference>
<dbReference type="PANTHER" id="PTHR10559:SF18">
    <property type="entry name" value="TRANSCOBALAMIN II"/>
    <property type="match status" value="1"/>
</dbReference>
<dbReference type="InterPro" id="IPR027954">
    <property type="entry name" value="Transcobalamin-like_C"/>
</dbReference>
<dbReference type="InterPro" id="IPR051588">
    <property type="entry name" value="Cobalamin_Transport"/>
</dbReference>
<dbReference type="EMBL" id="SIRE01000028">
    <property type="protein sequence ID" value="TBL71022.1"/>
    <property type="molecule type" value="Genomic_DNA"/>
</dbReference>
<dbReference type="CDD" id="cd00688">
    <property type="entry name" value="ISOPREN_C2_like"/>
    <property type="match status" value="1"/>
</dbReference>
<comment type="caution">
    <text evidence="3">The sequence shown here is derived from an EMBL/GenBank/DDBJ whole genome shotgun (WGS) entry which is preliminary data.</text>
</comment>
<feature type="domain" description="SLH" evidence="2">
    <location>
        <begin position="1763"/>
        <end position="1819"/>
    </location>
</feature>
<name>A0A4Q9DFZ2_9BACL</name>
<dbReference type="InterPro" id="IPR008930">
    <property type="entry name" value="Terpenoid_cyclase/PrenylTrfase"/>
</dbReference>
<sequence length="1819" mass="191948">MKAAHPGRRWTKGEIGYNGTMRSRIILRPWHLPLEGVFLLRTCRVRRSKGRRNTMGNKKVKSQMAKLLLATMLVLQLAGAFLPAQRAAAQSGTITIAEAIEDASAYLQAQSNLSDWDAYALWKAGKTVPSSYLAKVTQQIRTANGEYSSVTDYARIALGIRAAGGDATSIPSGSSNPSYNLIEKIYNNDKMKNQGSNGLIYSLLALDAGSYVIPGNAVWTQSKIVTELLGGQNADGGWCCTAGANASGVDMTAAALAALAPYKSDPAVQAAGSRAVAWLQSRQLSNGGYNDGGENAESTAQVIFGLSAWGIDAKSGNFTKPGGDPLTYLFGYRQNDGGFAHLKSLVTSSVMATNQSLQALAAYHALNADGGVYEGSRRPATGPGNVRKAFAKIHVEGPNGIIAEGAVEAANVYEGLTGLLTRAGYTGSQVDIADSGWINSIAGYGPSSDWSNYWAYNVKRQDAWDFAGTGSAGTKDYALQDGDDVYVYYFASSTQLVDSVTVGSTENNEFHTGVPAANNPFQVKVTQILAYSENGPAAPTVADNVYVSIGSQRQTTNAGGIAAFTGLNEGSYTLTVSAGVYNGAPKLVSFSRQLDIGIGASVSLQVEGPQAPIATGTAKGVHLQDALTGFLTDNHIGYEITSSSYGNYIKTINGFSDYWNFAVWRQGELLLPQVSMADFELKPKDKVIVYYGGFAPPTGVISSVELYPALPADNEPFSVIVQKQLYNWQTNANENSPASGVQVQIGSLIATTNEQGVATFRSGVNAGSYSLAVTGYVPDSTPKVARAVQPVVIGTAGYASVAIEGLQKTFAAGTAAIGTDATVAGAIKSVLDANNVSYVMETSGYGPFLKKVENLSFSEENKGVNGWSFAVKHNGKWDYSPMVGIGEYMLQSGDQLLVYYLGLDPVDYSAKTFVIDSVASNPETIYSGNGFGVSVKKGYYDFGRNESVTAPAAAVQVQVGDSKATTDESGVASFNGVTAGTYPVTVTGYVYDQLSGAGPSKVIRSVSTLTVLPQPTTGGGGTTPPGPSVTISVEGDDSRGTIVSQQKVDYQSGDNPYTVLTRVLGTDRVETKGTGSSSIYVSGIDGLHELDKGAKSGWVYAVNCTVPGIGAGSYSLRSGDRVDWRYTINNGDDIKASISSWCVIPAGSSSSSGGSSSVAGLPELSSQVLDGISRLSFGYGNMKADSMKLFTVSVLNESSKMSLSAAQQLRERLKANQVELEQAAAAGMAQTIGDAEGEVKLRLPSNALRSDQTIGIRKLDSGERTEAVSGMFEFSPSGAQFDQPVYISITAPLDIEHLDNLALVWLNEETGEWIPIPAAVDAATGIVTGAVNHFTKFAVVDKTKLGAAVPVKMNKPALDLSKQIQNAVNRVLADPDISDWEAYALGTAGQTIPASYLQSVENTLNEKQGNLRLVTDYERMALGVKAAGGNPQNIAGIDLIEKIYNNDRMTAQGVNGPIFAVMTLQNGRYAVPASAKWSLDSLIKWVVERQNADGSWSLDTGDEPNVDLTGMALIALSGLQDRPEVKAAANKALAWLSAQQTETGGFKLVGLENSESAAWALMAGTAYGIPAADARFTKSGGNTLTHLLGYQQADGGFAHTKGDPSGDIPTEQALLALAMYQNAFGTALDAGSGAAVSAAVFTDASDISGWARDYVQRARQYGLMEGVEANRFEPKKQLTRAELVALVLRLMGEKPDLAAQSGFADVKPGSWYGAYIAKAAEKGIVQGVTSQAFAPENTMSRQDMAIVLARAFNLKAAGDGSQFKDISQAYDRAELAISAVQEFGFMEGDEQGNFQPNAGMTREMAAAVAVRVYEKKIGK</sequence>
<dbReference type="Proteomes" id="UP000293142">
    <property type="component" value="Unassembled WGS sequence"/>
</dbReference>
<gene>
    <name evidence="3" type="ORF">EYB31_31240</name>
</gene>
<evidence type="ECO:0000256" key="1">
    <source>
        <dbReference type="ARBA" id="ARBA00022737"/>
    </source>
</evidence>
<dbReference type="SUPFAM" id="SSF48239">
    <property type="entry name" value="Terpenoid cyclases/Protein prenyltransferases"/>
    <property type="match status" value="2"/>
</dbReference>
<dbReference type="Pfam" id="PF14478">
    <property type="entry name" value="DUF4430"/>
    <property type="match status" value="1"/>
</dbReference>
<dbReference type="InterPro" id="IPR001330">
    <property type="entry name" value="Prenyltrans"/>
</dbReference>
<proteinExistence type="predicted"/>
<evidence type="ECO:0000259" key="2">
    <source>
        <dbReference type="PROSITE" id="PS51272"/>
    </source>
</evidence>
<keyword evidence="4" id="KW-1185">Reference proteome</keyword>
<keyword evidence="1" id="KW-0677">Repeat</keyword>
<evidence type="ECO:0000313" key="4">
    <source>
        <dbReference type="Proteomes" id="UP000293142"/>
    </source>
</evidence>
<reference evidence="3 4" key="1">
    <citation type="submission" date="2019-02" db="EMBL/GenBank/DDBJ databases">
        <title>Paenibacillus sp. nov., isolated from surface-sterilized tissue of Thalictrum simplex L.</title>
        <authorList>
            <person name="Tuo L."/>
        </authorList>
    </citation>
    <scope>NUCLEOTIDE SEQUENCE [LARGE SCALE GENOMIC DNA]</scope>
    <source>
        <strain evidence="3 4">N2SHLJ1</strain>
    </source>
</reference>
<dbReference type="Pfam" id="PF00395">
    <property type="entry name" value="SLH"/>
    <property type="match status" value="3"/>
</dbReference>
<feature type="domain" description="SLH" evidence="2">
    <location>
        <begin position="1638"/>
        <end position="1701"/>
    </location>
</feature>
<dbReference type="GO" id="GO:0003824">
    <property type="term" value="F:catalytic activity"/>
    <property type="evidence" value="ECO:0007669"/>
    <property type="project" value="InterPro"/>
</dbReference>
<dbReference type="Gene3D" id="2.170.130.30">
    <property type="match status" value="2"/>
</dbReference>
<dbReference type="Gene3D" id="1.50.10.20">
    <property type="match status" value="2"/>
</dbReference>
<dbReference type="PROSITE" id="PS51272">
    <property type="entry name" value="SLH"/>
    <property type="match status" value="3"/>
</dbReference>
<accession>A0A4Q9DFZ2</accession>